<gene>
    <name evidence="2" type="ORF">EDC24_2737</name>
</gene>
<reference evidence="2 3" key="1">
    <citation type="submission" date="2018-11" db="EMBL/GenBank/DDBJ databases">
        <title>Genomic Encyclopedia of Type Strains, Phase IV (KMG-IV): sequencing the most valuable type-strain genomes for metagenomic binning, comparative biology and taxonomic classification.</title>
        <authorList>
            <person name="Goeker M."/>
        </authorList>
    </citation>
    <scope>NUCLEOTIDE SEQUENCE [LARGE SCALE GENOMIC DNA]</scope>
    <source>
        <strain evidence="2 3">DSM 18090</strain>
    </source>
</reference>
<organism evidence="2 3">
    <name type="scientific">Aquisalibacillus elongatus</name>
    <dbReference type="NCBI Taxonomy" id="485577"/>
    <lineage>
        <taxon>Bacteria</taxon>
        <taxon>Bacillati</taxon>
        <taxon>Bacillota</taxon>
        <taxon>Bacilli</taxon>
        <taxon>Bacillales</taxon>
        <taxon>Bacillaceae</taxon>
        <taxon>Aquisalibacillus</taxon>
    </lineage>
</organism>
<dbReference type="OrthoDB" id="6119186at2"/>
<feature type="coiled-coil region" evidence="1">
    <location>
        <begin position="19"/>
        <end position="60"/>
    </location>
</feature>
<sequence length="119" mass="13624">MSLYSFSKDVAKVAKEAGNINLYSQILEIQEKALELQNENAELKKQIEELKDNSDIAKQLITQDNVYYLENVEGNDGPFCTGCWDNSSKLIRLHVNERDNARSLTNCTKCEKSVWSDLY</sequence>
<dbReference type="Gene3D" id="1.20.5.170">
    <property type="match status" value="1"/>
</dbReference>
<evidence type="ECO:0000313" key="2">
    <source>
        <dbReference type="EMBL" id="RPF50302.1"/>
    </source>
</evidence>
<dbReference type="AlphaFoldDB" id="A0A3N5BS31"/>
<dbReference type="Proteomes" id="UP000276443">
    <property type="component" value="Unassembled WGS sequence"/>
</dbReference>
<comment type="caution">
    <text evidence="2">The sequence shown here is derived from an EMBL/GenBank/DDBJ whole genome shotgun (WGS) entry which is preliminary data.</text>
</comment>
<evidence type="ECO:0000256" key="1">
    <source>
        <dbReference type="SAM" id="Coils"/>
    </source>
</evidence>
<dbReference type="RefSeq" id="WP_124223456.1">
    <property type="nucleotide sequence ID" value="NZ_RKRF01000013.1"/>
</dbReference>
<dbReference type="EMBL" id="RKRF01000013">
    <property type="protein sequence ID" value="RPF50302.1"/>
    <property type="molecule type" value="Genomic_DNA"/>
</dbReference>
<protein>
    <submittedName>
        <fullName evidence="2">Uncharacterized protein</fullName>
    </submittedName>
</protein>
<accession>A0A3N5BS31</accession>
<evidence type="ECO:0000313" key="3">
    <source>
        <dbReference type="Proteomes" id="UP000276443"/>
    </source>
</evidence>
<keyword evidence="1" id="KW-0175">Coiled coil</keyword>
<name>A0A3N5BS31_9BACI</name>
<keyword evidence="3" id="KW-1185">Reference proteome</keyword>
<proteinExistence type="predicted"/>